<keyword evidence="6" id="KW-0762">Sugar transport</keyword>
<evidence type="ECO:0000259" key="15">
    <source>
        <dbReference type="PROSITE" id="PS51099"/>
    </source>
</evidence>
<keyword evidence="11 13" id="KW-0472">Membrane</keyword>
<dbReference type="EMBL" id="LK932525">
    <property type="protein sequence ID" value="CDS88921.1"/>
    <property type="molecule type" value="Genomic_DNA"/>
</dbReference>
<dbReference type="PANTHER" id="PTHR30505">
    <property type="entry name" value="FRUCTOSE-LIKE PERMEASE"/>
    <property type="match status" value="1"/>
</dbReference>
<feature type="transmembrane region" description="Helical" evidence="13">
    <location>
        <begin position="394"/>
        <end position="412"/>
    </location>
</feature>
<organism evidence="19">
    <name type="scientific">Clostridioides difficile</name>
    <name type="common">Peptoclostridium difficile</name>
    <dbReference type="NCBI Taxonomy" id="1496"/>
    <lineage>
        <taxon>Bacteria</taxon>
        <taxon>Bacillati</taxon>
        <taxon>Bacillota</taxon>
        <taxon>Clostridia</taxon>
        <taxon>Peptostreptococcales</taxon>
        <taxon>Peptostreptococcaceae</taxon>
        <taxon>Clostridioides</taxon>
    </lineage>
</organism>
<proteinExistence type="predicted"/>
<dbReference type="FunFam" id="3.40.50.2300:FF:000014">
    <property type="entry name" value="PTS system fructose-like transporter subunit IIB"/>
    <property type="match status" value="1"/>
</dbReference>
<dbReference type="GO" id="GO:0005737">
    <property type="term" value="C:cytoplasm"/>
    <property type="evidence" value="ECO:0007669"/>
    <property type="project" value="UniProtKB-SubCell"/>
</dbReference>
<evidence type="ECO:0000256" key="13">
    <source>
        <dbReference type="SAM" id="Phobius"/>
    </source>
</evidence>
<evidence type="ECO:0000256" key="5">
    <source>
        <dbReference type="ARBA" id="ARBA00022553"/>
    </source>
</evidence>
<dbReference type="RefSeq" id="WP_003439955.1">
    <property type="nucleotide sequence ID" value="NZ_BBYB01000112.1"/>
</dbReference>
<evidence type="ECO:0000313" key="19">
    <source>
        <dbReference type="EMBL" id="CDT70838.1"/>
    </source>
</evidence>
<dbReference type="Pfam" id="PF02302">
    <property type="entry name" value="PTS_IIB"/>
    <property type="match status" value="1"/>
</dbReference>
<dbReference type="PROSITE" id="PS51104">
    <property type="entry name" value="PTS_EIIC_TYPE_2"/>
    <property type="match status" value="1"/>
</dbReference>
<dbReference type="InterPro" id="IPR013011">
    <property type="entry name" value="PTS_EIIB_2"/>
</dbReference>
<dbReference type="InterPro" id="IPR006327">
    <property type="entry name" value="PTS_IIC_fruc"/>
</dbReference>
<dbReference type="PANTHER" id="PTHR30505:SF28">
    <property type="entry name" value="PTS SYSTEM 2-O-ALPHA-MANNOSYL-D-GLYCERATE-SPECIFIC EIIABC COMPONENT"/>
    <property type="match status" value="1"/>
</dbReference>
<dbReference type="GO" id="GO:0005886">
    <property type="term" value="C:plasma membrane"/>
    <property type="evidence" value="ECO:0007669"/>
    <property type="project" value="UniProtKB-SubCell"/>
</dbReference>
<dbReference type="InterPro" id="IPR004715">
    <property type="entry name" value="PTS_IIA_fruc"/>
</dbReference>
<dbReference type="InterPro" id="IPR003353">
    <property type="entry name" value="PTS_IIB_fruc"/>
</dbReference>
<dbReference type="GO" id="GO:0022877">
    <property type="term" value="F:protein-N(PI)-phosphohistidine-fructose phosphotransferase system transporter activity"/>
    <property type="evidence" value="ECO:0007669"/>
    <property type="project" value="InterPro"/>
</dbReference>
<dbReference type="InterPro" id="IPR050864">
    <property type="entry name" value="Bacterial_PTS_Sugar_Transport"/>
</dbReference>
<evidence type="ECO:0000259" key="16">
    <source>
        <dbReference type="PROSITE" id="PS51104"/>
    </source>
</evidence>
<dbReference type="Pfam" id="PF00359">
    <property type="entry name" value="PTS_EIIA_2"/>
    <property type="match status" value="1"/>
</dbReference>
<dbReference type="Pfam" id="PF02378">
    <property type="entry name" value="PTS_EIIC"/>
    <property type="match status" value="1"/>
</dbReference>
<keyword evidence="3" id="KW-0813">Transport</keyword>
<name>A0A069AYF0_CLODI</name>
<evidence type="ECO:0000256" key="12">
    <source>
        <dbReference type="SAM" id="MobiDB-lite"/>
    </source>
</evidence>
<dbReference type="GO" id="GO:0009401">
    <property type="term" value="P:phosphoenolpyruvate-dependent sugar phosphotransferase system"/>
    <property type="evidence" value="ECO:0007669"/>
    <property type="project" value="UniProtKB-KW"/>
</dbReference>
<dbReference type="EMBL" id="LK932411">
    <property type="protein sequence ID" value="CDS89558.1"/>
    <property type="molecule type" value="Genomic_DNA"/>
</dbReference>
<feature type="transmembrane region" description="Helical" evidence="13">
    <location>
        <begin position="332"/>
        <end position="356"/>
    </location>
</feature>
<dbReference type="InterPro" id="IPR013014">
    <property type="entry name" value="PTS_EIIC_2"/>
</dbReference>
<accession>A0A069AYF0</accession>
<evidence type="ECO:0000256" key="8">
    <source>
        <dbReference type="ARBA" id="ARBA00022683"/>
    </source>
</evidence>
<evidence type="ECO:0000256" key="1">
    <source>
        <dbReference type="ARBA" id="ARBA00004429"/>
    </source>
</evidence>
<keyword evidence="10 13" id="KW-1133">Transmembrane helix</keyword>
<dbReference type="Gene3D" id="3.40.50.2300">
    <property type="match status" value="1"/>
</dbReference>
<feature type="transmembrane region" description="Helical" evidence="13">
    <location>
        <begin position="432"/>
        <end position="453"/>
    </location>
</feature>
<dbReference type="InterPro" id="IPR003501">
    <property type="entry name" value="PTS_EIIB_2/3"/>
</dbReference>
<sequence>MGKKMILGVTGCPTGIAHTFMAEEALKNSARELGCDIKVETNGAIGVENKLTAKDIEMADAIIVACDKNVDMDRFNGKPVIEVPVKEGIHKANELIQRCIDGKVAIRKGNLSSSKIAEEGNLSFGQKLYKDLMNGVSHMLPLVVAGGVLTAISFLWGIYSFDPNSEQYNQIAATLKSVGGYSMNLMVPVLAAFIAQSISGRAGMLAGLVGGMISFDTGSGFLGGIISGFLAGYLVKLFVHLLRKLPRQLEGLKSIFIIPIVSVGLVGVAMLLLGGPCSALNNAMMNFLSGLQNSSPIILGIVIGCMSAFDMGGPVNKAAYVTGTMLLGQGNYLFMAGVSAACITPPLVIAIASTLFKNRFTEEDRAAGLINYILGSTHITEGAIPFAAKNPLKVLPVLMIASSISSILTYIMKIEVPAPHGGFLVLGLVNKPLLWVGCIFVGSLVGAVLYMMVTPKVVNEKNTIENTNATKDEHKNESAESENVSNNISLYSEETVILDVKGKNKTDVIDEMIGILDKSGVLLDKKKFKEEILKREEISSTGFGMGIAIPHAKTDAVKVPRVAVGVSKEGFDFESEDGSLAHIIFMIAATDNGDNLHLKTLSQLSSKLMNEEFLNELLNSKTSREIVSKLNNEEIKSV</sequence>
<reference evidence="19" key="1">
    <citation type="submission" date="2014-07" db="EMBL/GenBank/DDBJ databases">
        <authorList>
            <person name="Monot Marc"/>
        </authorList>
    </citation>
    <scope>NUCLEOTIDE SEQUENCE</scope>
    <source>
        <strain evidence="19">7032989</strain>
        <strain evidence="18">7032994</strain>
    </source>
</reference>
<comment type="subcellular location">
    <subcellularLocation>
        <location evidence="1">Cell inner membrane</location>
        <topology evidence="1">Multi-pass membrane protein</topology>
    </subcellularLocation>
    <subcellularLocation>
        <location evidence="2">Cytoplasm</location>
    </subcellularLocation>
</comment>
<keyword evidence="4" id="KW-1003">Cell membrane</keyword>
<evidence type="ECO:0000259" key="14">
    <source>
        <dbReference type="PROSITE" id="PS51094"/>
    </source>
</evidence>
<evidence type="ECO:0000256" key="4">
    <source>
        <dbReference type="ARBA" id="ARBA00022475"/>
    </source>
</evidence>
<dbReference type="CDD" id="cd05569">
    <property type="entry name" value="PTS_IIB_fructose"/>
    <property type="match status" value="1"/>
</dbReference>
<evidence type="ECO:0000313" key="17">
    <source>
        <dbReference type="EMBL" id="CDS88921.1"/>
    </source>
</evidence>
<dbReference type="EC" id="2.7.1.69" evidence="19"/>
<feature type="domain" description="PTS EIIA type-2" evidence="14">
    <location>
        <begin position="489"/>
        <end position="633"/>
    </location>
</feature>
<feature type="transmembrane region" description="Helical" evidence="13">
    <location>
        <begin position="185"/>
        <end position="209"/>
    </location>
</feature>
<dbReference type="InterPro" id="IPR036095">
    <property type="entry name" value="PTS_EIIB-like_sf"/>
</dbReference>
<gene>
    <name evidence="19" type="primary">tagABC</name>
    <name evidence="19" type="ORF">BN1095_650016</name>
    <name evidence="17" type="ORF">BN1096_700244</name>
    <name evidence="18" type="ORF">BN1097_710243</name>
</gene>
<dbReference type="Gene3D" id="3.40.930.10">
    <property type="entry name" value="Mannitol-specific EII, Chain A"/>
    <property type="match status" value="1"/>
</dbReference>
<dbReference type="FunFam" id="3.40.930.10:FF:000009">
    <property type="entry name" value="PTS system, fructose specific IIABC component"/>
    <property type="match status" value="1"/>
</dbReference>
<evidence type="ECO:0000256" key="2">
    <source>
        <dbReference type="ARBA" id="ARBA00004496"/>
    </source>
</evidence>
<keyword evidence="7 19" id="KW-0808">Transferase</keyword>
<dbReference type="EMBL" id="LK933349">
    <property type="protein sequence ID" value="CDT70838.1"/>
    <property type="molecule type" value="Genomic_DNA"/>
</dbReference>
<dbReference type="SUPFAM" id="SSF55804">
    <property type="entry name" value="Phoshotransferase/anion transport protein"/>
    <property type="match status" value="1"/>
</dbReference>
<dbReference type="NCBIfam" id="TIGR01427">
    <property type="entry name" value="PTS_IIC_fructo"/>
    <property type="match status" value="1"/>
</dbReference>
<evidence type="ECO:0000256" key="7">
    <source>
        <dbReference type="ARBA" id="ARBA00022679"/>
    </source>
</evidence>
<evidence type="ECO:0000256" key="11">
    <source>
        <dbReference type="ARBA" id="ARBA00023136"/>
    </source>
</evidence>
<keyword evidence="5" id="KW-0597">Phosphoprotein</keyword>
<dbReference type="NCBIfam" id="TIGR00848">
    <property type="entry name" value="fruA"/>
    <property type="match status" value="1"/>
</dbReference>
<dbReference type="InterPro" id="IPR003352">
    <property type="entry name" value="PTS_EIIC"/>
</dbReference>
<evidence type="ECO:0000256" key="10">
    <source>
        <dbReference type="ARBA" id="ARBA00022989"/>
    </source>
</evidence>
<dbReference type="InterPro" id="IPR016152">
    <property type="entry name" value="PTrfase/Anion_transptr"/>
</dbReference>
<evidence type="ECO:0000256" key="3">
    <source>
        <dbReference type="ARBA" id="ARBA00022448"/>
    </source>
</evidence>
<dbReference type="PROSITE" id="PS51094">
    <property type="entry name" value="PTS_EIIA_TYPE_2"/>
    <property type="match status" value="1"/>
</dbReference>
<feature type="region of interest" description="Disordered" evidence="12">
    <location>
        <begin position="464"/>
        <end position="484"/>
    </location>
</feature>
<dbReference type="NCBIfam" id="TIGR00829">
    <property type="entry name" value="FRU"/>
    <property type="match status" value="1"/>
</dbReference>
<dbReference type="PROSITE" id="PS51099">
    <property type="entry name" value="PTS_EIIB_TYPE_2"/>
    <property type="match status" value="1"/>
</dbReference>
<dbReference type="CDD" id="cd00211">
    <property type="entry name" value="PTS_IIA_fru"/>
    <property type="match status" value="1"/>
</dbReference>
<dbReference type="GO" id="GO:0090563">
    <property type="term" value="F:protein-phosphocysteine-sugar phosphotransferase activity"/>
    <property type="evidence" value="ECO:0007669"/>
    <property type="project" value="TreeGrafter"/>
</dbReference>
<evidence type="ECO:0000256" key="9">
    <source>
        <dbReference type="ARBA" id="ARBA00022692"/>
    </source>
</evidence>
<feature type="transmembrane region" description="Helical" evidence="13">
    <location>
        <begin position="221"/>
        <end position="242"/>
    </location>
</feature>
<evidence type="ECO:0000256" key="6">
    <source>
        <dbReference type="ARBA" id="ARBA00022597"/>
    </source>
</evidence>
<dbReference type="AlphaFoldDB" id="A0A069AYF0"/>
<feature type="domain" description="PTS EIIB type-2" evidence="15">
    <location>
        <begin position="4"/>
        <end position="101"/>
    </location>
</feature>
<dbReference type="SUPFAM" id="SSF52794">
    <property type="entry name" value="PTS system IIB component-like"/>
    <property type="match status" value="1"/>
</dbReference>
<protein>
    <submittedName>
        <fullName evidence="19">PTS system, tagatose-specific IIABC component</fullName>
        <ecNumber evidence="19">2.7.1.69</ecNumber>
    </submittedName>
    <submittedName>
        <fullName evidence="18">Putative PTS system mannose-specific EIIBCA component</fullName>
    </submittedName>
</protein>
<evidence type="ECO:0000313" key="18">
    <source>
        <dbReference type="EMBL" id="CDS89558.1"/>
    </source>
</evidence>
<dbReference type="PROSITE" id="PS00372">
    <property type="entry name" value="PTS_EIIA_TYPE_2_HIS"/>
    <property type="match status" value="1"/>
</dbReference>
<feature type="domain" description="PTS EIIC type-2" evidence="16">
    <location>
        <begin position="128"/>
        <end position="467"/>
    </location>
</feature>
<feature type="transmembrane region" description="Helical" evidence="13">
    <location>
        <begin position="139"/>
        <end position="159"/>
    </location>
</feature>
<dbReference type="GO" id="GO:0005351">
    <property type="term" value="F:carbohydrate:proton symporter activity"/>
    <property type="evidence" value="ECO:0007669"/>
    <property type="project" value="InterPro"/>
</dbReference>
<feature type="transmembrane region" description="Helical" evidence="13">
    <location>
        <begin position="254"/>
        <end position="273"/>
    </location>
</feature>
<keyword evidence="9 13" id="KW-0812">Transmembrane</keyword>
<keyword evidence="8" id="KW-0598">Phosphotransferase system</keyword>
<dbReference type="InterPro" id="IPR002178">
    <property type="entry name" value="PTS_EIIA_type-2_dom"/>
</dbReference>